<dbReference type="Proteomes" id="UP000828390">
    <property type="component" value="Unassembled WGS sequence"/>
</dbReference>
<proteinExistence type="predicted"/>
<feature type="region of interest" description="Disordered" evidence="1">
    <location>
        <begin position="121"/>
        <end position="159"/>
    </location>
</feature>
<organism evidence="2 3">
    <name type="scientific">Dreissena polymorpha</name>
    <name type="common">Zebra mussel</name>
    <name type="synonym">Mytilus polymorpha</name>
    <dbReference type="NCBI Taxonomy" id="45954"/>
    <lineage>
        <taxon>Eukaryota</taxon>
        <taxon>Metazoa</taxon>
        <taxon>Spiralia</taxon>
        <taxon>Lophotrochozoa</taxon>
        <taxon>Mollusca</taxon>
        <taxon>Bivalvia</taxon>
        <taxon>Autobranchia</taxon>
        <taxon>Heteroconchia</taxon>
        <taxon>Euheterodonta</taxon>
        <taxon>Imparidentia</taxon>
        <taxon>Neoheterodontei</taxon>
        <taxon>Myida</taxon>
        <taxon>Dreissenoidea</taxon>
        <taxon>Dreissenidae</taxon>
        <taxon>Dreissena</taxon>
    </lineage>
</organism>
<dbReference type="PANTHER" id="PTHR33887">
    <property type="entry name" value="PB1 DOMAIN-CONTAINING PROTEIN"/>
    <property type="match status" value="1"/>
</dbReference>
<sequence length="159" mass="17908">MFILVKYGNNETLLCNPSCMVVNLLTSIKRRSGYGNTDVIVDIADETGLVKELDNHKFDTGNKHLDSHATYILVSKELAREDTFELRAPTPLPPQYNYKPLLEKYEDLFPNFNIRSAEVQKTLKSKSRTGKSPSPAGRYSTSRQAGKKTPSGKVTTRRK</sequence>
<gene>
    <name evidence="2" type="ORF">DPMN_096731</name>
</gene>
<dbReference type="EMBL" id="JAIWYP010000003">
    <property type="protein sequence ID" value="KAH3854192.1"/>
    <property type="molecule type" value="Genomic_DNA"/>
</dbReference>
<reference evidence="2" key="2">
    <citation type="submission" date="2020-11" db="EMBL/GenBank/DDBJ databases">
        <authorList>
            <person name="McCartney M.A."/>
            <person name="Auch B."/>
            <person name="Kono T."/>
            <person name="Mallez S."/>
            <person name="Becker A."/>
            <person name="Gohl D.M."/>
            <person name="Silverstein K.A.T."/>
            <person name="Koren S."/>
            <person name="Bechman K.B."/>
            <person name="Herman A."/>
            <person name="Abrahante J.E."/>
            <person name="Garbe J."/>
        </authorList>
    </citation>
    <scope>NUCLEOTIDE SEQUENCE</scope>
    <source>
        <strain evidence="2">Duluth1</strain>
        <tissue evidence="2">Whole animal</tissue>
    </source>
</reference>
<name>A0A9D4R511_DREPO</name>
<dbReference type="OrthoDB" id="2109241at2759"/>
<comment type="caution">
    <text evidence="2">The sequence shown here is derived from an EMBL/GenBank/DDBJ whole genome shotgun (WGS) entry which is preliminary data.</text>
</comment>
<evidence type="ECO:0000256" key="1">
    <source>
        <dbReference type="SAM" id="MobiDB-lite"/>
    </source>
</evidence>
<dbReference type="PANTHER" id="PTHR33887:SF5">
    <property type="entry name" value="PB1 DOMAIN-CONTAINING PROTEIN"/>
    <property type="match status" value="1"/>
</dbReference>
<dbReference type="InterPro" id="IPR039471">
    <property type="entry name" value="CXorf65-like"/>
</dbReference>
<dbReference type="AlphaFoldDB" id="A0A9D4R511"/>
<accession>A0A9D4R511</accession>
<dbReference type="Pfam" id="PF15874">
    <property type="entry name" value="Il2rg"/>
    <property type="match status" value="1"/>
</dbReference>
<evidence type="ECO:0000313" key="2">
    <source>
        <dbReference type="EMBL" id="KAH3854192.1"/>
    </source>
</evidence>
<keyword evidence="3" id="KW-1185">Reference proteome</keyword>
<protein>
    <submittedName>
        <fullName evidence="2">Uncharacterized protein</fullName>
    </submittedName>
</protein>
<reference evidence="2" key="1">
    <citation type="journal article" date="2019" name="bioRxiv">
        <title>The Genome of the Zebra Mussel, Dreissena polymorpha: A Resource for Invasive Species Research.</title>
        <authorList>
            <person name="McCartney M.A."/>
            <person name="Auch B."/>
            <person name="Kono T."/>
            <person name="Mallez S."/>
            <person name="Zhang Y."/>
            <person name="Obille A."/>
            <person name="Becker A."/>
            <person name="Abrahante J.E."/>
            <person name="Garbe J."/>
            <person name="Badalamenti J.P."/>
            <person name="Herman A."/>
            <person name="Mangelson H."/>
            <person name="Liachko I."/>
            <person name="Sullivan S."/>
            <person name="Sone E.D."/>
            <person name="Koren S."/>
            <person name="Silverstein K.A.T."/>
            <person name="Beckman K.B."/>
            <person name="Gohl D.M."/>
        </authorList>
    </citation>
    <scope>NUCLEOTIDE SEQUENCE</scope>
    <source>
        <strain evidence="2">Duluth1</strain>
        <tissue evidence="2">Whole animal</tissue>
    </source>
</reference>
<evidence type="ECO:0000313" key="3">
    <source>
        <dbReference type="Proteomes" id="UP000828390"/>
    </source>
</evidence>